<gene>
    <name evidence="1" type="ORF">EVA_05019</name>
</gene>
<evidence type="ECO:0000313" key="1">
    <source>
        <dbReference type="EMBL" id="EJX06866.1"/>
    </source>
</evidence>
<accession>J9D2L5</accession>
<comment type="caution">
    <text evidence="1">The sequence shown here is derived from an EMBL/GenBank/DDBJ whole genome shotgun (WGS) entry which is preliminary data.</text>
</comment>
<name>J9D2L5_9ZZZZ</name>
<sequence>MRGIRSTNLRTTATMIEDAALPREVKVIWQAIWMPNIKRANM</sequence>
<proteinExistence type="predicted"/>
<dbReference type="EMBL" id="AMCI01001034">
    <property type="protein sequence ID" value="EJX06866.1"/>
    <property type="molecule type" value="Genomic_DNA"/>
</dbReference>
<dbReference type="AlphaFoldDB" id="J9D2L5"/>
<reference evidence="1" key="1">
    <citation type="journal article" date="2012" name="PLoS ONE">
        <title>Gene sets for utilization of primary and secondary nutrition supplies in the distal gut of endangered iberian lynx.</title>
        <authorList>
            <person name="Alcaide M."/>
            <person name="Messina E."/>
            <person name="Richter M."/>
            <person name="Bargiela R."/>
            <person name="Peplies J."/>
            <person name="Huws S.A."/>
            <person name="Newbold C.J."/>
            <person name="Golyshin P.N."/>
            <person name="Simon M.A."/>
            <person name="Lopez G."/>
            <person name="Yakimov M.M."/>
            <person name="Ferrer M."/>
        </authorList>
    </citation>
    <scope>NUCLEOTIDE SEQUENCE</scope>
</reference>
<protein>
    <submittedName>
        <fullName evidence="1">Uncharacterized protein</fullName>
    </submittedName>
</protein>
<organism evidence="1">
    <name type="scientific">gut metagenome</name>
    <dbReference type="NCBI Taxonomy" id="749906"/>
    <lineage>
        <taxon>unclassified sequences</taxon>
        <taxon>metagenomes</taxon>
        <taxon>organismal metagenomes</taxon>
    </lineage>
</organism>